<name>A0A9P5TZ54_9AGAR</name>
<feature type="compositionally biased region" description="Low complexity" evidence="1">
    <location>
        <begin position="13"/>
        <end position="38"/>
    </location>
</feature>
<gene>
    <name evidence="2" type="ORF">BDP27DRAFT_1371002</name>
</gene>
<comment type="caution">
    <text evidence="2">The sequence shown here is derived from an EMBL/GenBank/DDBJ whole genome shotgun (WGS) entry which is preliminary data.</text>
</comment>
<sequence>MGTSKRTQKKKAVPASASSHSSISVASSPAPATTAVSSFLSPAVTPTPSLGKHPRGSSPGQQGDDKGSQSDEGTPSRTKRIRIGTIVDKASHFTEGFTEGATNEEILKLQMAGWSSPCYKHYFMPPSIDDANPAIVRYKFVCKRC</sequence>
<protein>
    <submittedName>
        <fullName evidence="2">Uncharacterized protein</fullName>
    </submittedName>
</protein>
<keyword evidence="3" id="KW-1185">Reference proteome</keyword>
<feature type="compositionally biased region" description="Basic residues" evidence="1">
    <location>
        <begin position="1"/>
        <end position="12"/>
    </location>
</feature>
<organism evidence="2 3">
    <name type="scientific">Rhodocollybia butyracea</name>
    <dbReference type="NCBI Taxonomy" id="206335"/>
    <lineage>
        <taxon>Eukaryota</taxon>
        <taxon>Fungi</taxon>
        <taxon>Dikarya</taxon>
        <taxon>Basidiomycota</taxon>
        <taxon>Agaricomycotina</taxon>
        <taxon>Agaricomycetes</taxon>
        <taxon>Agaricomycetidae</taxon>
        <taxon>Agaricales</taxon>
        <taxon>Marasmiineae</taxon>
        <taxon>Omphalotaceae</taxon>
        <taxon>Rhodocollybia</taxon>
    </lineage>
</organism>
<evidence type="ECO:0000313" key="2">
    <source>
        <dbReference type="EMBL" id="KAF9059914.1"/>
    </source>
</evidence>
<accession>A0A9P5TZ54</accession>
<feature type="region of interest" description="Disordered" evidence="1">
    <location>
        <begin position="1"/>
        <end position="81"/>
    </location>
</feature>
<dbReference type="OrthoDB" id="2740733at2759"/>
<evidence type="ECO:0000313" key="3">
    <source>
        <dbReference type="Proteomes" id="UP000772434"/>
    </source>
</evidence>
<dbReference type="Proteomes" id="UP000772434">
    <property type="component" value="Unassembled WGS sequence"/>
</dbReference>
<reference evidence="2" key="1">
    <citation type="submission" date="2020-11" db="EMBL/GenBank/DDBJ databases">
        <authorList>
            <consortium name="DOE Joint Genome Institute"/>
            <person name="Ahrendt S."/>
            <person name="Riley R."/>
            <person name="Andreopoulos W."/>
            <person name="Labutti K."/>
            <person name="Pangilinan J."/>
            <person name="Ruiz-Duenas F.J."/>
            <person name="Barrasa J.M."/>
            <person name="Sanchez-Garcia M."/>
            <person name="Camarero S."/>
            <person name="Miyauchi S."/>
            <person name="Serrano A."/>
            <person name="Linde D."/>
            <person name="Babiker R."/>
            <person name="Drula E."/>
            <person name="Ayuso-Fernandez I."/>
            <person name="Pacheco R."/>
            <person name="Padilla G."/>
            <person name="Ferreira P."/>
            <person name="Barriuso J."/>
            <person name="Kellner H."/>
            <person name="Castanera R."/>
            <person name="Alfaro M."/>
            <person name="Ramirez L."/>
            <person name="Pisabarro A.G."/>
            <person name="Kuo A."/>
            <person name="Tritt A."/>
            <person name="Lipzen A."/>
            <person name="He G."/>
            <person name="Yan M."/>
            <person name="Ng V."/>
            <person name="Cullen D."/>
            <person name="Martin F."/>
            <person name="Rosso M.-N."/>
            <person name="Henrissat B."/>
            <person name="Hibbett D."/>
            <person name="Martinez A.T."/>
            <person name="Grigoriev I.V."/>
        </authorList>
    </citation>
    <scope>NUCLEOTIDE SEQUENCE</scope>
    <source>
        <strain evidence="2">AH 40177</strain>
    </source>
</reference>
<proteinExistence type="predicted"/>
<dbReference type="EMBL" id="JADNRY010000271">
    <property type="protein sequence ID" value="KAF9059914.1"/>
    <property type="molecule type" value="Genomic_DNA"/>
</dbReference>
<dbReference type="AlphaFoldDB" id="A0A9P5TZ54"/>
<evidence type="ECO:0000256" key="1">
    <source>
        <dbReference type="SAM" id="MobiDB-lite"/>
    </source>
</evidence>